<evidence type="ECO:0000313" key="1">
    <source>
        <dbReference type="EMBL" id="RUT09139.1"/>
    </source>
</evidence>
<keyword evidence="2" id="KW-1185">Reference proteome</keyword>
<dbReference type="EMBL" id="RSCL01000002">
    <property type="protein sequence ID" value="RUT09139.1"/>
    <property type="molecule type" value="Genomic_DNA"/>
</dbReference>
<comment type="caution">
    <text evidence="1">The sequence shown here is derived from an EMBL/GenBank/DDBJ whole genome shotgun (WGS) entry which is preliminary data.</text>
</comment>
<reference evidence="1" key="2">
    <citation type="journal article" date="2019" name="Genome Biol. Evol.">
        <title>Day and night: Metabolic profiles and evolutionary relationships of six axenic non-marine cyanobacteria.</title>
        <authorList>
            <person name="Will S.E."/>
            <person name="Henke P."/>
            <person name="Boedeker C."/>
            <person name="Huang S."/>
            <person name="Brinkmann H."/>
            <person name="Rohde M."/>
            <person name="Jarek M."/>
            <person name="Friedl T."/>
            <person name="Seufert S."/>
            <person name="Schumacher M."/>
            <person name="Overmann J."/>
            <person name="Neumann-Schaal M."/>
            <person name="Petersen J."/>
        </authorList>
    </citation>
    <scope>NUCLEOTIDE SEQUENCE [LARGE SCALE GENOMIC DNA]</scope>
    <source>
        <strain evidence="1">PCC 7102</strain>
    </source>
</reference>
<organism evidence="1 2">
    <name type="scientific">Dulcicalothrix desertica PCC 7102</name>
    <dbReference type="NCBI Taxonomy" id="232991"/>
    <lineage>
        <taxon>Bacteria</taxon>
        <taxon>Bacillati</taxon>
        <taxon>Cyanobacteriota</taxon>
        <taxon>Cyanophyceae</taxon>
        <taxon>Nostocales</taxon>
        <taxon>Calotrichaceae</taxon>
        <taxon>Dulcicalothrix</taxon>
    </lineage>
</organism>
<proteinExistence type="predicted"/>
<accession>A0A3S1CTN6</accession>
<name>A0A3S1CTN6_9CYAN</name>
<evidence type="ECO:0000313" key="2">
    <source>
        <dbReference type="Proteomes" id="UP000271624"/>
    </source>
</evidence>
<gene>
    <name evidence="1" type="ORF">DSM106972_011920</name>
</gene>
<reference evidence="1" key="1">
    <citation type="submission" date="2018-12" db="EMBL/GenBank/DDBJ databases">
        <authorList>
            <person name="Will S."/>
            <person name="Neumann-Schaal M."/>
            <person name="Henke P."/>
        </authorList>
    </citation>
    <scope>NUCLEOTIDE SEQUENCE</scope>
    <source>
        <strain evidence="1">PCC 7102</strain>
    </source>
</reference>
<dbReference type="AlphaFoldDB" id="A0A3S1CTN6"/>
<dbReference type="Proteomes" id="UP000271624">
    <property type="component" value="Unassembled WGS sequence"/>
</dbReference>
<sequence>MRVEPHGGFFACKVYSKDKNAASNTYYYFPASTESKLTDQDYTEIIKSNKDKTKIDYFSLDKNNNYEKIAVKACEGLPASLEKNRTEIVYVKGNEEYQVTGWTIRKSDNTWTFISPLQQISN</sequence>
<protein>
    <submittedName>
        <fullName evidence="1">Uncharacterized protein</fullName>
    </submittedName>
</protein>